<gene>
    <name evidence="1" type="ORF">DXB93_04060</name>
</gene>
<dbReference type="EMBL" id="QUSL01000004">
    <property type="protein sequence ID" value="RGD86693.1"/>
    <property type="molecule type" value="Genomic_DNA"/>
</dbReference>
<accession>A0A3E3EFN0</accession>
<comment type="caution">
    <text evidence="1">The sequence shown here is derived from an EMBL/GenBank/DDBJ whole genome shotgun (WGS) entry which is preliminary data.</text>
</comment>
<dbReference type="Proteomes" id="UP000261032">
    <property type="component" value="Unassembled WGS sequence"/>
</dbReference>
<evidence type="ECO:0000313" key="2">
    <source>
        <dbReference type="Proteomes" id="UP000261032"/>
    </source>
</evidence>
<organism evidence="1 2">
    <name type="scientific">Thomasclavelia ramosa</name>
    <dbReference type="NCBI Taxonomy" id="1547"/>
    <lineage>
        <taxon>Bacteria</taxon>
        <taxon>Bacillati</taxon>
        <taxon>Bacillota</taxon>
        <taxon>Erysipelotrichia</taxon>
        <taxon>Erysipelotrichales</taxon>
        <taxon>Coprobacillaceae</taxon>
        <taxon>Thomasclavelia</taxon>
    </lineage>
</organism>
<reference evidence="1 2" key="1">
    <citation type="submission" date="2018-08" db="EMBL/GenBank/DDBJ databases">
        <title>A genome reference for cultivated species of the human gut microbiota.</title>
        <authorList>
            <person name="Zou Y."/>
            <person name="Xue W."/>
            <person name="Luo G."/>
        </authorList>
    </citation>
    <scope>NUCLEOTIDE SEQUENCE [LARGE SCALE GENOMIC DNA]</scope>
    <source>
        <strain evidence="1 2">OM06-4</strain>
    </source>
</reference>
<sequence>MDIERKEKLEEIITRLDSISEILYGLQLLDLNCNEFSALNVADFLELPIEELANIRFQLNNF</sequence>
<protein>
    <submittedName>
        <fullName evidence="1">Uncharacterized protein</fullName>
    </submittedName>
</protein>
<dbReference type="AlphaFoldDB" id="A0A3E3EFN0"/>
<evidence type="ECO:0000313" key="1">
    <source>
        <dbReference type="EMBL" id="RGD86693.1"/>
    </source>
</evidence>
<proteinExistence type="predicted"/>
<name>A0A3E3EFN0_9FIRM</name>
<dbReference type="RefSeq" id="WP_117580627.1">
    <property type="nucleotide sequence ID" value="NZ_QSLK01000004.1"/>
</dbReference>